<protein>
    <submittedName>
        <fullName evidence="7">(3S)-malyl-CoA thioesterase</fullName>
        <ecNumber evidence="7">3.1.2.30</ecNumber>
    </submittedName>
</protein>
<evidence type="ECO:0000259" key="6">
    <source>
        <dbReference type="Pfam" id="PF03328"/>
    </source>
</evidence>
<dbReference type="InterPro" id="IPR011206">
    <property type="entry name" value="Citrate_lyase_beta/mcl1/mcl2"/>
</dbReference>
<feature type="binding site" evidence="4">
    <location>
        <position position="69"/>
    </location>
    <ligand>
        <name>substrate</name>
    </ligand>
</feature>
<dbReference type="Gene3D" id="3.20.20.60">
    <property type="entry name" value="Phosphoenolpyruvate-binding domains"/>
    <property type="match status" value="1"/>
</dbReference>
<evidence type="ECO:0000256" key="3">
    <source>
        <dbReference type="ARBA" id="ARBA00022842"/>
    </source>
</evidence>
<keyword evidence="8" id="KW-1185">Reference proteome</keyword>
<dbReference type="KEGG" id="gai:IMCC3135_06920"/>
<dbReference type="EMBL" id="CP018632">
    <property type="protein sequence ID" value="ASJ71490.1"/>
    <property type="molecule type" value="Genomic_DNA"/>
</dbReference>
<feature type="domain" description="HpcH/HpaI aldolase/citrate lyase" evidence="6">
    <location>
        <begin position="8"/>
        <end position="225"/>
    </location>
</feature>
<keyword evidence="2 5" id="KW-0479">Metal-binding</keyword>
<proteinExistence type="predicted"/>
<dbReference type="SUPFAM" id="SSF51621">
    <property type="entry name" value="Phosphoenolpyruvate/pyruvate domain"/>
    <property type="match status" value="1"/>
</dbReference>
<comment type="cofactor">
    <cofactor evidence="1">
        <name>Mg(2+)</name>
        <dbReference type="ChEBI" id="CHEBI:18420"/>
    </cofactor>
</comment>
<dbReference type="InterPro" id="IPR005000">
    <property type="entry name" value="Aldolase/citrate-lyase_domain"/>
</dbReference>
<dbReference type="PIRSF" id="PIRSF015582">
    <property type="entry name" value="Cit_lyase_B"/>
    <property type="match status" value="1"/>
</dbReference>
<dbReference type="EC" id="3.1.2.30" evidence="7"/>
<evidence type="ECO:0000256" key="1">
    <source>
        <dbReference type="ARBA" id="ARBA00001946"/>
    </source>
</evidence>
<evidence type="ECO:0000256" key="4">
    <source>
        <dbReference type="PIRSR" id="PIRSR015582-1"/>
    </source>
</evidence>
<sequence>MNTTIDCRSALYMPAVQERVLAKGPKLAADAIILDLEDAVAPDVKELAREAATTALKELDYGYRIRALRINGNATPWFADDVAAAMQARPDALVLPKVESAADIHALNELMDKQPEAADMAIWAMVESPMAVLNAHAIAKCVQDCPRLSLLVVGSNDLARESNMPISADRTLLLPWLMSFIAAARAYGLNILDGVCNDFADEARLRQECLQGVAMGMDGKTLIHPAQIAIANEVFAPSASAIEDAGVIVATFAEPQNEALGVVKINGRMVERLHLDMAKQLLARADRLAERN</sequence>
<dbReference type="GO" id="GO:0016787">
    <property type="term" value="F:hydrolase activity"/>
    <property type="evidence" value="ECO:0007669"/>
    <property type="project" value="UniProtKB-KW"/>
</dbReference>
<dbReference type="PANTHER" id="PTHR32308">
    <property type="entry name" value="LYASE BETA SUBUNIT, PUTATIVE (AFU_ORTHOLOGUE AFUA_4G13030)-RELATED"/>
    <property type="match status" value="1"/>
</dbReference>
<dbReference type="InterPro" id="IPR015813">
    <property type="entry name" value="Pyrv/PenolPyrv_kinase-like_dom"/>
</dbReference>
<evidence type="ECO:0000313" key="7">
    <source>
        <dbReference type="EMBL" id="ASJ71490.1"/>
    </source>
</evidence>
<feature type="binding site" evidence="4">
    <location>
        <position position="127"/>
    </location>
    <ligand>
        <name>substrate</name>
    </ligand>
</feature>
<dbReference type="GO" id="GO:0006107">
    <property type="term" value="P:oxaloacetate metabolic process"/>
    <property type="evidence" value="ECO:0007669"/>
    <property type="project" value="TreeGrafter"/>
</dbReference>
<dbReference type="RefSeq" id="WP_088916925.1">
    <property type="nucleotide sequence ID" value="NZ_CP018632.1"/>
</dbReference>
<dbReference type="Pfam" id="PF03328">
    <property type="entry name" value="HpcH_HpaI"/>
    <property type="match status" value="1"/>
</dbReference>
<keyword evidence="7" id="KW-0378">Hydrolase</keyword>
<gene>
    <name evidence="7" type="primary">mcl2</name>
    <name evidence="7" type="ORF">IMCC3135_06920</name>
</gene>
<dbReference type="Proteomes" id="UP000250079">
    <property type="component" value="Chromosome"/>
</dbReference>
<dbReference type="InterPro" id="IPR040442">
    <property type="entry name" value="Pyrv_kinase-like_dom_sf"/>
</dbReference>
<organism evidence="7 8">
    <name type="scientific">Granulosicoccus antarcticus IMCC3135</name>
    <dbReference type="NCBI Taxonomy" id="1192854"/>
    <lineage>
        <taxon>Bacteria</taxon>
        <taxon>Pseudomonadati</taxon>
        <taxon>Pseudomonadota</taxon>
        <taxon>Gammaproteobacteria</taxon>
        <taxon>Chromatiales</taxon>
        <taxon>Granulosicoccaceae</taxon>
        <taxon>Granulosicoccus</taxon>
    </lineage>
</organism>
<keyword evidence="3 5" id="KW-0460">Magnesium</keyword>
<reference evidence="7 8" key="1">
    <citation type="submission" date="2016-12" db="EMBL/GenBank/DDBJ databases">
        <authorList>
            <person name="Song W.-J."/>
            <person name="Kurnit D.M."/>
        </authorList>
    </citation>
    <scope>NUCLEOTIDE SEQUENCE [LARGE SCALE GENOMIC DNA]</scope>
    <source>
        <strain evidence="7 8">IMCC3135</strain>
    </source>
</reference>
<dbReference type="OrthoDB" id="348111at2"/>
<evidence type="ECO:0000256" key="5">
    <source>
        <dbReference type="PIRSR" id="PIRSR015582-2"/>
    </source>
</evidence>
<name>A0A2Z2NRX6_9GAMM</name>
<feature type="binding site" evidence="5">
    <location>
        <position position="157"/>
    </location>
    <ligand>
        <name>Mg(2+)</name>
        <dbReference type="ChEBI" id="CHEBI:18420"/>
    </ligand>
</feature>
<feature type="binding site" evidence="5">
    <location>
        <position position="127"/>
    </location>
    <ligand>
        <name>Mg(2+)</name>
        <dbReference type="ChEBI" id="CHEBI:18420"/>
    </ligand>
</feature>
<accession>A0A2Z2NRX6</accession>
<dbReference type="PANTHER" id="PTHR32308:SF10">
    <property type="entry name" value="CITRATE LYASE SUBUNIT BETA"/>
    <property type="match status" value="1"/>
</dbReference>
<evidence type="ECO:0000313" key="8">
    <source>
        <dbReference type="Proteomes" id="UP000250079"/>
    </source>
</evidence>
<dbReference type="GO" id="GO:0000287">
    <property type="term" value="F:magnesium ion binding"/>
    <property type="evidence" value="ECO:0007669"/>
    <property type="project" value="TreeGrafter"/>
</dbReference>
<dbReference type="AlphaFoldDB" id="A0A2Z2NRX6"/>
<evidence type="ECO:0000256" key="2">
    <source>
        <dbReference type="ARBA" id="ARBA00022723"/>
    </source>
</evidence>